<feature type="domain" description="ABC3 transporter permease C-terminal" evidence="7">
    <location>
        <begin position="307"/>
        <end position="424"/>
    </location>
</feature>
<keyword evidence="2" id="KW-1003">Cell membrane</keyword>
<feature type="transmembrane region" description="Helical" evidence="6">
    <location>
        <begin position="300"/>
        <end position="321"/>
    </location>
</feature>
<feature type="transmembrane region" description="Helical" evidence="6">
    <location>
        <begin position="21"/>
        <end position="40"/>
    </location>
</feature>
<comment type="subcellular location">
    <subcellularLocation>
        <location evidence="1">Cell membrane</location>
        <topology evidence="1">Multi-pass membrane protein</topology>
    </subcellularLocation>
</comment>
<dbReference type="InterPro" id="IPR050250">
    <property type="entry name" value="Macrolide_Exporter_MacB"/>
</dbReference>
<proteinExistence type="predicted"/>
<feature type="transmembrane region" description="Helical" evidence="6">
    <location>
        <begin position="448"/>
        <end position="467"/>
    </location>
</feature>
<name>A0A7G7G6R4_9BACT</name>
<feature type="domain" description="MacB-like periplasmic core" evidence="8">
    <location>
        <begin position="20"/>
        <end position="256"/>
    </location>
</feature>
<evidence type="ECO:0000256" key="3">
    <source>
        <dbReference type="ARBA" id="ARBA00022692"/>
    </source>
</evidence>
<feature type="transmembrane region" description="Helical" evidence="6">
    <location>
        <begin position="776"/>
        <end position="797"/>
    </location>
</feature>
<evidence type="ECO:0000256" key="4">
    <source>
        <dbReference type="ARBA" id="ARBA00022989"/>
    </source>
</evidence>
<keyword evidence="3 6" id="KW-0812">Transmembrane</keyword>
<dbReference type="Pfam" id="PF02687">
    <property type="entry name" value="FtsX"/>
    <property type="match status" value="2"/>
</dbReference>
<evidence type="ECO:0000256" key="6">
    <source>
        <dbReference type="SAM" id="Phobius"/>
    </source>
</evidence>
<dbReference type="PANTHER" id="PTHR30572">
    <property type="entry name" value="MEMBRANE COMPONENT OF TRANSPORTER-RELATED"/>
    <property type="match status" value="1"/>
</dbReference>
<evidence type="ECO:0000259" key="8">
    <source>
        <dbReference type="Pfam" id="PF12704"/>
    </source>
</evidence>
<dbReference type="GO" id="GO:0005886">
    <property type="term" value="C:plasma membrane"/>
    <property type="evidence" value="ECO:0007669"/>
    <property type="project" value="UniProtKB-SubCell"/>
</dbReference>
<evidence type="ECO:0000313" key="9">
    <source>
        <dbReference type="EMBL" id="QNF32848.1"/>
    </source>
</evidence>
<feature type="transmembrane region" description="Helical" evidence="6">
    <location>
        <begin position="693"/>
        <end position="717"/>
    </location>
</feature>
<evidence type="ECO:0000256" key="2">
    <source>
        <dbReference type="ARBA" id="ARBA00022475"/>
    </source>
</evidence>
<protein>
    <submittedName>
        <fullName evidence="9">ABC transporter permease</fullName>
    </submittedName>
</protein>
<feature type="domain" description="MacB-like periplasmic core" evidence="8">
    <location>
        <begin position="448"/>
        <end position="617"/>
    </location>
</feature>
<dbReference type="PANTHER" id="PTHR30572:SF18">
    <property type="entry name" value="ABC-TYPE MACROLIDE FAMILY EXPORT SYSTEM PERMEASE COMPONENT 2"/>
    <property type="match status" value="1"/>
</dbReference>
<evidence type="ECO:0000256" key="5">
    <source>
        <dbReference type="ARBA" id="ARBA00023136"/>
    </source>
</evidence>
<dbReference type="AlphaFoldDB" id="A0A7G7G6R4"/>
<sequence length="816" mass="90458">MQYIHFKIALRNLRRHQVFSLINVLGLAIGISASLLIFLITQHELSYDQLPDKDRVYRVVLDLKFNGEAGHSAGVPAPLSQTIPVEVTGVELTVPIMHFQGDATAKVTIHPGSTGQAKILKKQAGIIFTNQQYFSLLPYQWLAGSPATALQQPFRVVLTQSRAQQYFPTLNLADIIGKTLRYNSDFTATVAGIVQDLPQNTTLDAVEFISFPTIAETHLQENFMMNVWNDWMAYSQVYVKLAPNNPAAPVAKQLNALLNKYHPNANRQPGNALRFALQPLPDVHFNQDYAGFNQRVAQKFILYGLLAVAAFLLTLACINFINLTTANSAQRAKEIGIRKTMGSSRQQLITQFLTETLVLTSLAGLLSFGLAPVLLQLFADFLPPGLQSGALWQPGVFLFLAGLTLLVSFLAGWYPALVLSGYEPVKVLKAQATVTGAQTRQVWIRQTLTVSQFVIAQVFVVATLLVGKQLNYAVHTELGFTKEGVLTFNLPRNNGINHRQQMLNEINALPTVEVASTGFLAPIEEGPAFTQITYAPKPELKDPVQIRWGDPNYLQVYQIKLRAGRNVRASDSITEFLINETYARRLGFKNPEAAIGQSLIFNDKKLPIVGVVQDFHAESMHRPITPVVLGNNNGDIFHVRLKPNLPGTDNWQQAIAGMQQIYQRIYPGEDFDYRFVDDAVASFYQTEQRTAKLLNWATGLSLLISCLGLLGLAMYTIQARTKEIGIRKVLGASVNSITALLSRDFLKLVLLANLLAWPVAWYGLHHWLQNFTYRIAIGWEVFALAGAATLLVTLLTVSFQAIKAAVANPVNALRNE</sequence>
<keyword evidence="5 6" id="KW-0472">Membrane</keyword>
<dbReference type="RefSeq" id="WP_185273627.1">
    <property type="nucleotide sequence ID" value="NZ_CP055156.1"/>
</dbReference>
<keyword evidence="10" id="KW-1185">Reference proteome</keyword>
<accession>A0A7G7G6R4</accession>
<dbReference type="Proteomes" id="UP000515237">
    <property type="component" value="Chromosome"/>
</dbReference>
<dbReference type="KEGG" id="aswu:HUW51_08925"/>
<feature type="transmembrane region" description="Helical" evidence="6">
    <location>
        <begin position="745"/>
        <end position="764"/>
    </location>
</feature>
<dbReference type="InterPro" id="IPR003838">
    <property type="entry name" value="ABC3_permease_C"/>
</dbReference>
<keyword evidence="4 6" id="KW-1133">Transmembrane helix</keyword>
<organism evidence="9 10">
    <name type="scientific">Adhaeribacter swui</name>
    <dbReference type="NCBI Taxonomy" id="2086471"/>
    <lineage>
        <taxon>Bacteria</taxon>
        <taxon>Pseudomonadati</taxon>
        <taxon>Bacteroidota</taxon>
        <taxon>Cytophagia</taxon>
        <taxon>Cytophagales</taxon>
        <taxon>Hymenobacteraceae</taxon>
        <taxon>Adhaeribacter</taxon>
    </lineage>
</organism>
<evidence type="ECO:0000259" key="7">
    <source>
        <dbReference type="Pfam" id="PF02687"/>
    </source>
</evidence>
<dbReference type="GO" id="GO:0022857">
    <property type="term" value="F:transmembrane transporter activity"/>
    <property type="evidence" value="ECO:0007669"/>
    <property type="project" value="TreeGrafter"/>
</dbReference>
<evidence type="ECO:0000256" key="1">
    <source>
        <dbReference type="ARBA" id="ARBA00004651"/>
    </source>
</evidence>
<feature type="transmembrane region" description="Helical" evidence="6">
    <location>
        <begin position="395"/>
        <end position="419"/>
    </location>
</feature>
<feature type="transmembrane region" description="Helical" evidence="6">
    <location>
        <begin position="348"/>
        <end position="375"/>
    </location>
</feature>
<feature type="domain" description="ABC3 transporter permease C-terminal" evidence="7">
    <location>
        <begin position="699"/>
        <end position="808"/>
    </location>
</feature>
<reference evidence="9 10" key="1">
    <citation type="journal article" date="2018" name="Int. J. Syst. Evol. Microbiol.">
        <title>Adhaeribacter swui sp. nov., isolated from wet mud.</title>
        <authorList>
            <person name="Kim D.U."/>
            <person name="Kim K.W."/>
            <person name="Kang M.S."/>
            <person name="Kim J.Y."/>
            <person name="Jang J.H."/>
            <person name="Kim M.K."/>
        </authorList>
    </citation>
    <scope>NUCLEOTIDE SEQUENCE [LARGE SCALE GENOMIC DNA]</scope>
    <source>
        <strain evidence="9 10">KCTC 52873</strain>
    </source>
</reference>
<evidence type="ECO:0000313" key="10">
    <source>
        <dbReference type="Proteomes" id="UP000515237"/>
    </source>
</evidence>
<dbReference type="InterPro" id="IPR025857">
    <property type="entry name" value="MacB_PCD"/>
</dbReference>
<gene>
    <name evidence="9" type="ORF">HUW51_08925</name>
</gene>
<dbReference type="Pfam" id="PF12704">
    <property type="entry name" value="MacB_PCD"/>
    <property type="match status" value="2"/>
</dbReference>
<dbReference type="EMBL" id="CP055156">
    <property type="protein sequence ID" value="QNF32848.1"/>
    <property type="molecule type" value="Genomic_DNA"/>
</dbReference>